<comment type="similarity">
    <text evidence="2 7">Belongs to the DMRL synthase family.</text>
</comment>
<feature type="active site" description="Proton donor" evidence="7">
    <location>
        <position position="87"/>
    </location>
</feature>
<dbReference type="EMBL" id="CP073078">
    <property type="protein sequence ID" value="QUD88980.1"/>
    <property type="molecule type" value="Genomic_DNA"/>
</dbReference>
<dbReference type="KEGG" id="caul:KCG34_03585"/>
<keyword evidence="4 7" id="KW-0686">Riboflavin biosynthesis</keyword>
<dbReference type="InterPro" id="IPR002180">
    <property type="entry name" value="LS/RS"/>
</dbReference>
<evidence type="ECO:0000313" key="9">
    <source>
        <dbReference type="Proteomes" id="UP000676409"/>
    </source>
</evidence>
<dbReference type="GO" id="GO:0000906">
    <property type="term" value="F:6,7-dimethyl-8-ribityllumazine synthase activity"/>
    <property type="evidence" value="ECO:0007669"/>
    <property type="project" value="UniProtKB-UniRule"/>
</dbReference>
<gene>
    <name evidence="7" type="primary">ribH</name>
    <name evidence="8" type="ORF">KCG34_03585</name>
</gene>
<accession>A0A975IVP2</accession>
<dbReference type="Proteomes" id="UP000676409">
    <property type="component" value="Chromosome"/>
</dbReference>
<dbReference type="InterPro" id="IPR034964">
    <property type="entry name" value="LS"/>
</dbReference>
<evidence type="ECO:0000256" key="1">
    <source>
        <dbReference type="ARBA" id="ARBA00004917"/>
    </source>
</evidence>
<dbReference type="SUPFAM" id="SSF52121">
    <property type="entry name" value="Lumazine synthase"/>
    <property type="match status" value="1"/>
</dbReference>
<evidence type="ECO:0000256" key="6">
    <source>
        <dbReference type="ARBA" id="ARBA00048785"/>
    </source>
</evidence>
<dbReference type="GO" id="GO:0005829">
    <property type="term" value="C:cytosol"/>
    <property type="evidence" value="ECO:0007669"/>
    <property type="project" value="TreeGrafter"/>
</dbReference>
<comment type="function">
    <text evidence="7">Catalyzes the formation of 6,7-dimethyl-8-ribityllumazine by condensation of 5-amino-6-(D-ribitylamino)uracil with 3,4-dihydroxy-2-butanone 4-phosphate. This is the penultimate step in the biosynthesis of riboflavin.</text>
</comment>
<dbReference type="HAMAP" id="MF_00178">
    <property type="entry name" value="Lumazine_synth"/>
    <property type="match status" value="1"/>
</dbReference>
<keyword evidence="5 7" id="KW-0808">Transferase</keyword>
<protein>
    <recommendedName>
        <fullName evidence="3 7">6,7-dimethyl-8-ribityllumazine synthase</fullName>
        <shortName evidence="7">DMRL synthase</shortName>
        <shortName evidence="7">LS</shortName>
        <shortName evidence="7">Lumazine synthase</shortName>
        <ecNumber evidence="3 7">2.5.1.78</ecNumber>
    </recommendedName>
</protein>
<dbReference type="AlphaFoldDB" id="A0A975IVP2"/>
<feature type="binding site" evidence="7">
    <location>
        <begin position="84"/>
        <end position="85"/>
    </location>
    <ligand>
        <name>(2S)-2-hydroxy-3-oxobutyl phosphate</name>
        <dbReference type="ChEBI" id="CHEBI:58830"/>
    </ligand>
</feature>
<dbReference type="GO" id="GO:0009231">
    <property type="term" value="P:riboflavin biosynthetic process"/>
    <property type="evidence" value="ECO:0007669"/>
    <property type="project" value="UniProtKB-UniRule"/>
</dbReference>
<keyword evidence="9" id="KW-1185">Reference proteome</keyword>
<dbReference type="InterPro" id="IPR036467">
    <property type="entry name" value="LS/RS_sf"/>
</dbReference>
<dbReference type="PANTHER" id="PTHR21058">
    <property type="entry name" value="6,7-DIMETHYL-8-RIBITYLLUMAZINE SYNTHASE DMRL SYNTHASE LUMAZINE SYNTHASE"/>
    <property type="match status" value="1"/>
</dbReference>
<evidence type="ECO:0000256" key="4">
    <source>
        <dbReference type="ARBA" id="ARBA00022619"/>
    </source>
</evidence>
<reference evidence="8" key="1">
    <citation type="submission" date="2021-04" db="EMBL/GenBank/DDBJ databases">
        <title>The complete genome sequence of Caulobacter sp. S6.</title>
        <authorList>
            <person name="Tang Y."/>
            <person name="Ouyang W."/>
            <person name="Liu Q."/>
            <person name="Huang B."/>
            <person name="Guo Z."/>
            <person name="Lei P."/>
        </authorList>
    </citation>
    <scope>NUCLEOTIDE SEQUENCE</scope>
    <source>
        <strain evidence="8">S6</strain>
    </source>
</reference>
<evidence type="ECO:0000256" key="2">
    <source>
        <dbReference type="ARBA" id="ARBA00007424"/>
    </source>
</evidence>
<dbReference type="EC" id="2.5.1.78" evidence="3 7"/>
<feature type="binding site" evidence="7">
    <location>
        <begin position="79"/>
        <end position="81"/>
    </location>
    <ligand>
        <name>5-amino-6-(D-ribitylamino)uracil</name>
        <dbReference type="ChEBI" id="CHEBI:15934"/>
    </ligand>
</feature>
<organism evidence="8 9">
    <name type="scientific">Phenylobacterium montanum</name>
    <dbReference type="NCBI Taxonomy" id="2823693"/>
    <lineage>
        <taxon>Bacteria</taxon>
        <taxon>Pseudomonadati</taxon>
        <taxon>Pseudomonadota</taxon>
        <taxon>Alphaproteobacteria</taxon>
        <taxon>Caulobacterales</taxon>
        <taxon>Caulobacteraceae</taxon>
        <taxon>Phenylobacterium</taxon>
    </lineage>
</organism>
<dbReference type="Gene3D" id="3.40.50.960">
    <property type="entry name" value="Lumazine/riboflavin synthase"/>
    <property type="match status" value="1"/>
</dbReference>
<comment type="caution">
    <text evidence="7">Lacks conserved residue(s) required for the propagation of feature annotation.</text>
</comment>
<evidence type="ECO:0000256" key="5">
    <source>
        <dbReference type="ARBA" id="ARBA00022679"/>
    </source>
</evidence>
<dbReference type="Pfam" id="PF00885">
    <property type="entry name" value="DMRL_synthase"/>
    <property type="match status" value="1"/>
</dbReference>
<dbReference type="RefSeq" id="WP_211939030.1">
    <property type="nucleotide sequence ID" value="NZ_CP073078.1"/>
</dbReference>
<evidence type="ECO:0000256" key="7">
    <source>
        <dbReference type="HAMAP-Rule" id="MF_00178"/>
    </source>
</evidence>
<dbReference type="GO" id="GO:0009349">
    <property type="term" value="C:riboflavin synthase complex"/>
    <property type="evidence" value="ECO:0007669"/>
    <property type="project" value="InterPro"/>
</dbReference>
<feature type="binding site" evidence="7">
    <location>
        <begin position="49"/>
        <end position="51"/>
    </location>
    <ligand>
        <name>5-amino-6-(D-ribitylamino)uracil</name>
        <dbReference type="ChEBI" id="CHEBI:15934"/>
    </ligand>
</feature>
<sequence length="157" mass="16619">MLQERFNILIVEARGEGVPEALADALRDSAVAAIKAEKADCSVVTVPGVFHLPGAVAQAEVGGSRPAGVRYDGYVALGALIRGQTLRYEVLAHETMRGLMDLTIGRNLLIGAGLVTADTEAQAWERVNGKLAERGAEAARACLAMVGLRRRLLGISR</sequence>
<evidence type="ECO:0000313" key="8">
    <source>
        <dbReference type="EMBL" id="QUD88980.1"/>
    </source>
</evidence>
<proteinExistence type="inferred from homology"/>
<comment type="pathway">
    <text evidence="1 7">Cofactor biosynthesis; riboflavin biosynthesis; riboflavin from 2-hydroxy-3-oxobutyl phosphate and 5-amino-6-(D-ribitylamino)uracil: step 1/2.</text>
</comment>
<feature type="binding site" evidence="7">
    <location>
        <position position="126"/>
    </location>
    <ligand>
        <name>(2S)-2-hydroxy-3-oxobutyl phosphate</name>
        <dbReference type="ChEBI" id="CHEBI:58830"/>
    </ligand>
</feature>
<comment type="catalytic activity">
    <reaction evidence="6 7">
        <text>(2S)-2-hydroxy-3-oxobutyl phosphate + 5-amino-6-(D-ribitylamino)uracil = 6,7-dimethyl-8-(1-D-ribityl)lumazine + phosphate + 2 H2O + H(+)</text>
        <dbReference type="Rhea" id="RHEA:26152"/>
        <dbReference type="ChEBI" id="CHEBI:15377"/>
        <dbReference type="ChEBI" id="CHEBI:15378"/>
        <dbReference type="ChEBI" id="CHEBI:15934"/>
        <dbReference type="ChEBI" id="CHEBI:43474"/>
        <dbReference type="ChEBI" id="CHEBI:58201"/>
        <dbReference type="ChEBI" id="CHEBI:58830"/>
        <dbReference type="EC" id="2.5.1.78"/>
    </reaction>
</comment>
<dbReference type="PANTHER" id="PTHR21058:SF0">
    <property type="entry name" value="6,7-DIMETHYL-8-RIBITYLLUMAZINE SYNTHASE"/>
    <property type="match status" value="1"/>
</dbReference>
<name>A0A975IVP2_9CAUL</name>
<evidence type="ECO:0000256" key="3">
    <source>
        <dbReference type="ARBA" id="ARBA00012664"/>
    </source>
</evidence>